<reference evidence="2" key="1">
    <citation type="submission" date="2020-06" db="EMBL/GenBank/DDBJ databases">
        <authorList>
            <person name="Li T."/>
            <person name="Hu X."/>
            <person name="Zhang T."/>
            <person name="Song X."/>
            <person name="Zhang H."/>
            <person name="Dai N."/>
            <person name="Sheng W."/>
            <person name="Hou X."/>
            <person name="Wei L."/>
        </authorList>
    </citation>
    <scope>NUCLEOTIDE SEQUENCE</scope>
    <source>
        <strain evidence="2">G02</strain>
        <tissue evidence="2">Leaf</tissue>
    </source>
</reference>
<feature type="transmembrane region" description="Helical" evidence="1">
    <location>
        <begin position="7"/>
        <end position="27"/>
    </location>
</feature>
<organism evidence="2">
    <name type="scientific">Sesamum radiatum</name>
    <name type="common">Black benniseed</name>
    <dbReference type="NCBI Taxonomy" id="300843"/>
    <lineage>
        <taxon>Eukaryota</taxon>
        <taxon>Viridiplantae</taxon>
        <taxon>Streptophyta</taxon>
        <taxon>Embryophyta</taxon>
        <taxon>Tracheophyta</taxon>
        <taxon>Spermatophyta</taxon>
        <taxon>Magnoliopsida</taxon>
        <taxon>eudicotyledons</taxon>
        <taxon>Gunneridae</taxon>
        <taxon>Pentapetalae</taxon>
        <taxon>asterids</taxon>
        <taxon>lamiids</taxon>
        <taxon>Lamiales</taxon>
        <taxon>Pedaliaceae</taxon>
        <taxon>Sesamum</taxon>
    </lineage>
</organism>
<name>A0AAW2P465_SESRA</name>
<evidence type="ECO:0000313" key="2">
    <source>
        <dbReference type="EMBL" id="KAL0349945.1"/>
    </source>
</evidence>
<evidence type="ECO:0000256" key="1">
    <source>
        <dbReference type="SAM" id="Phobius"/>
    </source>
</evidence>
<comment type="caution">
    <text evidence="2">The sequence shown here is derived from an EMBL/GenBank/DDBJ whole genome shotgun (WGS) entry which is preliminary data.</text>
</comment>
<keyword evidence="1" id="KW-1133">Transmembrane helix</keyword>
<reference evidence="2" key="2">
    <citation type="journal article" date="2024" name="Plant">
        <title>Genomic evolution and insights into agronomic trait innovations of Sesamum species.</title>
        <authorList>
            <person name="Miao H."/>
            <person name="Wang L."/>
            <person name="Qu L."/>
            <person name="Liu H."/>
            <person name="Sun Y."/>
            <person name="Le M."/>
            <person name="Wang Q."/>
            <person name="Wei S."/>
            <person name="Zheng Y."/>
            <person name="Lin W."/>
            <person name="Duan Y."/>
            <person name="Cao H."/>
            <person name="Xiong S."/>
            <person name="Wang X."/>
            <person name="Wei L."/>
            <person name="Li C."/>
            <person name="Ma Q."/>
            <person name="Ju M."/>
            <person name="Zhao R."/>
            <person name="Li G."/>
            <person name="Mu C."/>
            <person name="Tian Q."/>
            <person name="Mei H."/>
            <person name="Zhang T."/>
            <person name="Gao T."/>
            <person name="Zhang H."/>
        </authorList>
    </citation>
    <scope>NUCLEOTIDE SEQUENCE</scope>
    <source>
        <strain evidence="2">G02</strain>
    </source>
</reference>
<gene>
    <name evidence="2" type="ORF">Sradi_4143700</name>
</gene>
<dbReference type="AlphaFoldDB" id="A0AAW2P465"/>
<keyword evidence="1" id="KW-0472">Membrane</keyword>
<accession>A0AAW2P465</accession>
<dbReference type="EMBL" id="JACGWJ010000018">
    <property type="protein sequence ID" value="KAL0349945.1"/>
    <property type="molecule type" value="Genomic_DNA"/>
</dbReference>
<proteinExistence type="predicted"/>
<sequence>MKMIGKVLHYLTISAAVVIATMGTTHLTEDKSDKAEDSLRIGPVNVKFLKWYYA</sequence>
<protein>
    <submittedName>
        <fullName evidence="2">Uncharacterized protein</fullName>
    </submittedName>
</protein>
<keyword evidence="1" id="KW-0812">Transmembrane</keyword>